<dbReference type="EMBL" id="MW012634">
    <property type="protein sequence ID" value="QOR56272.1"/>
    <property type="molecule type" value="Genomic_DNA"/>
</dbReference>
<dbReference type="RefSeq" id="YP_010113753.1">
    <property type="nucleotide sequence ID" value="NC_055908.1"/>
</dbReference>
<dbReference type="KEGG" id="vg:65132291"/>
<evidence type="ECO:0000313" key="1">
    <source>
        <dbReference type="EMBL" id="QOR56272.1"/>
    </source>
</evidence>
<protein>
    <submittedName>
        <fullName evidence="1">Uncharacterized protein</fullName>
    </submittedName>
</protein>
<organism evidence="1 2">
    <name type="scientific">Bacillus phage DLc1</name>
    <dbReference type="NCBI Taxonomy" id="2777318"/>
    <lineage>
        <taxon>Viruses</taxon>
        <taxon>Duplodnaviria</taxon>
        <taxon>Heunggongvirae</taxon>
        <taxon>Uroviricota</taxon>
        <taxon>Caudoviricetes</taxon>
        <taxon>Salasmaviridae</taxon>
        <taxon>Huangshavirus</taxon>
        <taxon>Huangshavirus dlcuna</taxon>
    </lineage>
</organism>
<dbReference type="GeneID" id="65132291"/>
<reference evidence="1 2" key="1">
    <citation type="submission" date="2020-09" db="EMBL/GenBank/DDBJ databases">
        <authorList>
            <person name="Li C."/>
            <person name="Ding Y."/>
            <person name="Wu Q."/>
        </authorList>
    </citation>
    <scope>NUCLEOTIDE SEQUENCE [LARGE SCALE GENOMIC DNA]</scope>
</reference>
<accession>A0A7M1RR71</accession>
<sequence>MDENIRTIEIKRLANGVFSKGFEWLEKETEKTCEKYGWEIKEFAQEVTWYFEDICNM</sequence>
<proteinExistence type="predicted"/>
<keyword evidence="2" id="KW-1185">Reference proteome</keyword>
<dbReference type="Proteomes" id="UP000593635">
    <property type="component" value="Segment"/>
</dbReference>
<evidence type="ECO:0000313" key="2">
    <source>
        <dbReference type="Proteomes" id="UP000593635"/>
    </source>
</evidence>
<name>A0A7M1RR71_9CAUD</name>